<protein>
    <submittedName>
        <fullName evidence="1">Uncharacterized protein</fullName>
    </submittedName>
</protein>
<accession>A0ACC0UW30</accession>
<proteinExistence type="predicted"/>
<dbReference type="Proteomes" id="UP001163324">
    <property type="component" value="Chromosome 6"/>
</dbReference>
<dbReference type="EMBL" id="CM047945">
    <property type="protein sequence ID" value="KAI9898274.1"/>
    <property type="molecule type" value="Genomic_DNA"/>
</dbReference>
<gene>
    <name evidence="1" type="ORF">N3K66_006634</name>
</gene>
<evidence type="ECO:0000313" key="1">
    <source>
        <dbReference type="EMBL" id="KAI9898274.1"/>
    </source>
</evidence>
<comment type="caution">
    <text evidence="1">The sequence shown here is derived from an EMBL/GenBank/DDBJ whole genome shotgun (WGS) entry which is preliminary data.</text>
</comment>
<name>A0ACC0UW30_9HYPO</name>
<keyword evidence="2" id="KW-1185">Reference proteome</keyword>
<sequence length="303" mass="32971">MTAATATTDATAGGFLPFVSALFGWVYFICWSLSFYPQAWLNYRRKSTSGTTVDFPFVNCLGFAAYFCQNAAFYCSPLVRAQYAARHRGLTPTVALNDLVFALHGLALSLVTTSQYLVLRRRLWGLDPRAAGTRPSLAMLGIAAGCCLGVAATYLVVAFSLPRGGSGVMDPAVDWCALDVVYAVGYVKVVVTLTKYTPQVLANYRNKSTRGWSIWQILLDLAGGLLSIAQQALDSYLQRDWSGVTGNPVKFILGNVSMAYDAVFVAQHYVVYRGAEDGDGDKDADADARETDSLLGDEERRID</sequence>
<organism evidence="1 2">
    <name type="scientific">Trichothecium roseum</name>
    <dbReference type="NCBI Taxonomy" id="47278"/>
    <lineage>
        <taxon>Eukaryota</taxon>
        <taxon>Fungi</taxon>
        <taxon>Dikarya</taxon>
        <taxon>Ascomycota</taxon>
        <taxon>Pezizomycotina</taxon>
        <taxon>Sordariomycetes</taxon>
        <taxon>Hypocreomycetidae</taxon>
        <taxon>Hypocreales</taxon>
        <taxon>Hypocreales incertae sedis</taxon>
        <taxon>Trichothecium</taxon>
    </lineage>
</organism>
<evidence type="ECO:0000313" key="2">
    <source>
        <dbReference type="Proteomes" id="UP001163324"/>
    </source>
</evidence>
<reference evidence="1" key="1">
    <citation type="submission" date="2022-10" db="EMBL/GenBank/DDBJ databases">
        <title>Complete Genome of Trichothecium roseum strain YXFP-22015, a Plant Pathogen Isolated from Citrus.</title>
        <authorList>
            <person name="Wang Y."/>
            <person name="Zhu L."/>
        </authorList>
    </citation>
    <scope>NUCLEOTIDE SEQUENCE</scope>
    <source>
        <strain evidence="1">YXFP-22015</strain>
    </source>
</reference>